<dbReference type="Gene3D" id="1.10.150.670">
    <property type="entry name" value="Crossover junction endonuclease EME1, DNA-binding domain"/>
    <property type="match status" value="1"/>
</dbReference>
<dbReference type="GO" id="GO:0048476">
    <property type="term" value="C:Holliday junction resolvase complex"/>
    <property type="evidence" value="ECO:0007669"/>
    <property type="project" value="InterPro"/>
</dbReference>
<feature type="compositionally biased region" description="Polar residues" evidence="13">
    <location>
        <begin position="81"/>
        <end position="92"/>
    </location>
</feature>
<feature type="compositionally biased region" description="Basic and acidic residues" evidence="13">
    <location>
        <begin position="685"/>
        <end position="779"/>
    </location>
</feature>
<proteinExistence type="predicted"/>
<keyword evidence="12" id="KW-0469">Meiosis</keyword>
<keyword evidence="4" id="KW-0479">Metal-binding</keyword>
<evidence type="ECO:0000256" key="5">
    <source>
        <dbReference type="ARBA" id="ARBA00022759"/>
    </source>
</evidence>
<evidence type="ECO:0000256" key="6">
    <source>
        <dbReference type="ARBA" id="ARBA00022763"/>
    </source>
</evidence>
<evidence type="ECO:0000256" key="10">
    <source>
        <dbReference type="ARBA" id="ARBA00023204"/>
    </source>
</evidence>
<evidence type="ECO:0000256" key="3">
    <source>
        <dbReference type="ARBA" id="ARBA00022722"/>
    </source>
</evidence>
<dbReference type="InterPro" id="IPR033310">
    <property type="entry name" value="Mms4/EME1/EME2"/>
</dbReference>
<dbReference type="EMBL" id="JAAAIN010002208">
    <property type="protein sequence ID" value="KAG0295723.1"/>
    <property type="molecule type" value="Genomic_DNA"/>
</dbReference>
<evidence type="ECO:0000256" key="8">
    <source>
        <dbReference type="ARBA" id="ARBA00022842"/>
    </source>
</evidence>
<feature type="region of interest" description="Disordered" evidence="13">
    <location>
        <begin position="437"/>
        <end position="477"/>
    </location>
</feature>
<evidence type="ECO:0000256" key="2">
    <source>
        <dbReference type="ARBA" id="ARBA00004123"/>
    </source>
</evidence>
<comment type="subcellular location">
    <subcellularLocation>
        <location evidence="2">Nucleus</location>
    </subcellularLocation>
</comment>
<feature type="region of interest" description="Disordered" evidence="13">
    <location>
        <begin position="152"/>
        <end position="264"/>
    </location>
</feature>
<feature type="compositionally biased region" description="Low complexity" evidence="13">
    <location>
        <begin position="199"/>
        <end position="227"/>
    </location>
</feature>
<evidence type="ECO:0000256" key="11">
    <source>
        <dbReference type="ARBA" id="ARBA00023242"/>
    </source>
</evidence>
<feature type="region of interest" description="Disordered" evidence="13">
    <location>
        <begin position="495"/>
        <end position="578"/>
    </location>
</feature>
<dbReference type="GO" id="GO:0005634">
    <property type="term" value="C:nucleus"/>
    <property type="evidence" value="ECO:0007669"/>
    <property type="project" value="UniProtKB-SubCell"/>
</dbReference>
<dbReference type="GO" id="GO:0031297">
    <property type="term" value="P:replication fork processing"/>
    <property type="evidence" value="ECO:0007669"/>
    <property type="project" value="TreeGrafter"/>
</dbReference>
<dbReference type="OrthoDB" id="343092at2759"/>
<protein>
    <submittedName>
        <fullName evidence="14">Monocarboxylate transporter mch1</fullName>
    </submittedName>
</protein>
<gene>
    <name evidence="14" type="primary">MCH1</name>
    <name evidence="14" type="ORF">BGZ97_004745</name>
</gene>
<evidence type="ECO:0000256" key="12">
    <source>
        <dbReference type="ARBA" id="ARBA00023254"/>
    </source>
</evidence>
<evidence type="ECO:0000256" key="13">
    <source>
        <dbReference type="SAM" id="MobiDB-lite"/>
    </source>
</evidence>
<feature type="compositionally biased region" description="Low complexity" evidence="13">
    <location>
        <begin position="559"/>
        <end position="578"/>
    </location>
</feature>
<dbReference type="PANTHER" id="PTHR21077">
    <property type="entry name" value="EME1 PROTEIN"/>
    <property type="match status" value="1"/>
</dbReference>
<feature type="region of interest" description="Disordered" evidence="13">
    <location>
        <begin position="58"/>
        <end position="137"/>
    </location>
</feature>
<dbReference type="GO" id="GO:0006302">
    <property type="term" value="P:double-strand break repair"/>
    <property type="evidence" value="ECO:0007669"/>
    <property type="project" value="TreeGrafter"/>
</dbReference>
<accession>A0A9P6QW84</accession>
<reference evidence="14" key="1">
    <citation type="journal article" date="2020" name="Fungal Divers.">
        <title>Resolving the Mortierellaceae phylogeny through synthesis of multi-gene phylogenetics and phylogenomics.</title>
        <authorList>
            <person name="Vandepol N."/>
            <person name="Liber J."/>
            <person name="Desiro A."/>
            <person name="Na H."/>
            <person name="Kennedy M."/>
            <person name="Barry K."/>
            <person name="Grigoriev I.V."/>
            <person name="Miller A.N."/>
            <person name="O'Donnell K."/>
            <person name="Stajich J.E."/>
            <person name="Bonito G."/>
        </authorList>
    </citation>
    <scope>NUCLEOTIDE SEQUENCE</scope>
    <source>
        <strain evidence="14">NVP60</strain>
    </source>
</reference>
<feature type="region of interest" description="Disordered" evidence="13">
    <location>
        <begin position="615"/>
        <end position="779"/>
    </location>
</feature>
<dbReference type="Pfam" id="PF21292">
    <property type="entry name" value="EME1-MUS81_C"/>
    <property type="match status" value="1"/>
</dbReference>
<dbReference type="GO" id="GO:0031573">
    <property type="term" value="P:mitotic intra-S DNA damage checkpoint signaling"/>
    <property type="evidence" value="ECO:0007669"/>
    <property type="project" value="TreeGrafter"/>
</dbReference>
<dbReference type="Proteomes" id="UP000823405">
    <property type="component" value="Unassembled WGS sequence"/>
</dbReference>
<evidence type="ECO:0000256" key="7">
    <source>
        <dbReference type="ARBA" id="ARBA00022801"/>
    </source>
</evidence>
<evidence type="ECO:0000313" key="15">
    <source>
        <dbReference type="Proteomes" id="UP000823405"/>
    </source>
</evidence>
<comment type="cofactor">
    <cofactor evidence="1">
        <name>Mg(2+)</name>
        <dbReference type="ChEBI" id="CHEBI:18420"/>
    </cofactor>
</comment>
<dbReference type="GO" id="GO:0000712">
    <property type="term" value="P:resolution of meiotic recombination intermediates"/>
    <property type="evidence" value="ECO:0007669"/>
    <property type="project" value="TreeGrafter"/>
</dbReference>
<feature type="compositionally biased region" description="Low complexity" evidence="13">
    <location>
        <begin position="354"/>
        <end position="363"/>
    </location>
</feature>
<name>A0A9P6QW84_9FUNG</name>
<feature type="region of interest" description="Disordered" evidence="13">
    <location>
        <begin position="283"/>
        <end position="398"/>
    </location>
</feature>
<feature type="compositionally biased region" description="Low complexity" evidence="13">
    <location>
        <begin position="170"/>
        <end position="181"/>
    </location>
</feature>
<evidence type="ECO:0000256" key="9">
    <source>
        <dbReference type="ARBA" id="ARBA00023172"/>
    </source>
</evidence>
<feature type="compositionally biased region" description="Polar residues" evidence="13">
    <location>
        <begin position="228"/>
        <end position="257"/>
    </location>
</feature>
<evidence type="ECO:0000256" key="1">
    <source>
        <dbReference type="ARBA" id="ARBA00001946"/>
    </source>
</evidence>
<dbReference type="Gene3D" id="3.40.50.10130">
    <property type="match status" value="1"/>
</dbReference>
<feature type="compositionally biased region" description="Polar residues" evidence="13">
    <location>
        <begin position="536"/>
        <end position="546"/>
    </location>
</feature>
<dbReference type="GO" id="GO:0046872">
    <property type="term" value="F:metal ion binding"/>
    <property type="evidence" value="ECO:0007669"/>
    <property type="project" value="UniProtKB-KW"/>
</dbReference>
<feature type="compositionally biased region" description="Acidic residues" evidence="13">
    <location>
        <begin position="444"/>
        <end position="456"/>
    </location>
</feature>
<keyword evidence="15" id="KW-1185">Reference proteome</keyword>
<dbReference type="PANTHER" id="PTHR21077:SF5">
    <property type="entry name" value="CROSSOVER JUNCTION ENDONUCLEASE MMS4"/>
    <property type="match status" value="1"/>
</dbReference>
<comment type="caution">
    <text evidence="14">The sequence shown here is derived from an EMBL/GenBank/DDBJ whole genome shotgun (WGS) entry which is preliminary data.</text>
</comment>
<feature type="region of interest" description="Disordered" evidence="13">
    <location>
        <begin position="1005"/>
        <end position="1031"/>
    </location>
</feature>
<sequence length="1178" mass="130632">MATLSQVDLLEMAREVLLVCQDGKHTLQDIIADLTVTKSAQITINRIFDGQFVTRAPIPDSSELSSASEPFRSRSLERTISPRSQTVTSRSRPTPTPAPKPTPAKPPNNNVVVILSSDDEDKVKSNPFDDPSDTEDGFDELMRNIHLIKSGEAATSKHTNGTLSTGSGVSTLKSTASTALTPRKRTALSPPLILSYRRSPSIEPASSSPPYRELTPPIVAKPIPKKATTASPTAMRTNGLNPKSAETTPTKRNNTRTGALASEFTDKMPLSLEICSEWDDLPLLPESPSPSPKSKRITPTKLRDRSRSPVNNARSPSPTPPYSPSKREWALSRSPSPGFMARLSNNDSPHVGTSSSFPSSSKSTARPALATKCRSPSPPTISRRRITDEKTLYPIPTEDDLLPRTREFNATSPVSRYSDLAWLKQVKAEKRTDRVLGEEKEAIWLDDDDDDEEEDDKYGLRKESKYSPSSKRVINGGRINVFDDAGPEMWSKYESLIDDDLSPPRTFKNDDDDDDLLRAIDANDDWRTGNRKRSRNNAGLTVSPSSKDLKKAKRPPVTPTKKGAKPGAGASSSSVVPGVDCFDLSELDEYRNDPMMLDDDDLTGEYSIEKEIERRRKLRQQQGKKTALKKIDSMDLSDMDDLSIATKPRRRNGKGKAIDSDLEFDANKSDEEGDGSDSGTSRPLTAKEKKAKEARLKREAAQKKKDAEKAEKEAKAAAAKAKKDAEKAEKDLERELKKSEKEAEAAERRAKGQTKDNEAQRKRKEREEERRAKAAEAEAAKQAERELRIANQLKSKSKSVEEIVLCMEESMFDSELGKALQTYLQAINCHIDLLKSPVSGAIAVAAAAAANSSSRPIGESSSSTLSDLNGTNDACPVRDLIFWRRIVTMRHDDNGDVGILPEEEHTVELENYWLCHMTAEEFCRKVKEKELHRFLDSVTRDMRTRMRRQRAKQEAMGLTPTTNEDRTRRQRVILMIMGLSNHFRGLNTMTSRAFTESVRAMMRGDGDGGSGGAAGRVTKAAPGRDSSGPNEKQIEKVFMDLQLDQDCLVIETEDYDESAQMIVSLTEQISQRPYKTGRKTGLNVCLDGIKCGTGYKDTWVTSLQQIHMITPQVARSIALEYPTIRSLYDGYKECASVYDAWCMLEGIRVENRASVIGKAISRRVYDVFMGEDPDAAVS</sequence>
<organism evidence="14 15">
    <name type="scientific">Linnemannia gamsii</name>
    <dbReference type="NCBI Taxonomy" id="64522"/>
    <lineage>
        <taxon>Eukaryota</taxon>
        <taxon>Fungi</taxon>
        <taxon>Fungi incertae sedis</taxon>
        <taxon>Mucoromycota</taxon>
        <taxon>Mortierellomycotina</taxon>
        <taxon>Mortierellomycetes</taxon>
        <taxon>Mortierellales</taxon>
        <taxon>Mortierellaceae</taxon>
        <taxon>Linnemannia</taxon>
    </lineage>
</organism>
<dbReference type="AlphaFoldDB" id="A0A9P6QW84"/>
<feature type="compositionally biased region" description="Polar residues" evidence="13">
    <location>
        <begin position="156"/>
        <end position="169"/>
    </location>
</feature>
<keyword evidence="5" id="KW-0255">Endonuclease</keyword>
<keyword evidence="3" id="KW-0540">Nuclease</keyword>
<evidence type="ECO:0000256" key="4">
    <source>
        <dbReference type="ARBA" id="ARBA00022723"/>
    </source>
</evidence>
<keyword evidence="7" id="KW-0378">Hydrolase</keyword>
<evidence type="ECO:0000313" key="14">
    <source>
        <dbReference type="EMBL" id="KAG0295723.1"/>
    </source>
</evidence>
<keyword evidence="11" id="KW-0539">Nucleus</keyword>
<keyword evidence="10" id="KW-0234">DNA repair</keyword>
<dbReference type="InterPro" id="IPR042530">
    <property type="entry name" value="EME1/EME2_C"/>
</dbReference>
<feature type="compositionally biased region" description="Polar residues" evidence="13">
    <location>
        <begin position="343"/>
        <end position="353"/>
    </location>
</feature>
<keyword evidence="9" id="KW-0233">DNA recombination</keyword>
<dbReference type="GO" id="GO:0008821">
    <property type="term" value="F:crossover junction DNA endonuclease activity"/>
    <property type="evidence" value="ECO:0007669"/>
    <property type="project" value="TreeGrafter"/>
</dbReference>
<keyword evidence="8" id="KW-0460">Magnesium</keyword>
<keyword evidence="6" id="KW-0227">DNA damage</keyword>
<feature type="compositionally biased region" description="Pro residues" evidence="13">
    <location>
        <begin position="94"/>
        <end position="106"/>
    </location>
</feature>